<proteinExistence type="predicted"/>
<feature type="coiled-coil region" evidence="1">
    <location>
        <begin position="1"/>
        <end position="42"/>
    </location>
</feature>
<organism evidence="3 4">
    <name type="scientific">Tectimicrobiota bacterium</name>
    <dbReference type="NCBI Taxonomy" id="2528274"/>
    <lineage>
        <taxon>Bacteria</taxon>
        <taxon>Pseudomonadati</taxon>
        <taxon>Nitrospinota/Tectimicrobiota group</taxon>
        <taxon>Candidatus Tectimicrobiota</taxon>
    </lineage>
</organism>
<gene>
    <name evidence="3" type="ORF">FJZ47_19195</name>
</gene>
<evidence type="ECO:0000259" key="2">
    <source>
        <dbReference type="Pfam" id="PF07238"/>
    </source>
</evidence>
<dbReference type="GO" id="GO:0035438">
    <property type="term" value="F:cyclic-di-GMP binding"/>
    <property type="evidence" value="ECO:0007669"/>
    <property type="project" value="InterPro"/>
</dbReference>
<keyword evidence="1" id="KW-0175">Coiled coil</keyword>
<dbReference type="Proteomes" id="UP000712673">
    <property type="component" value="Unassembled WGS sequence"/>
</dbReference>
<reference evidence="3" key="1">
    <citation type="submission" date="2019-03" db="EMBL/GenBank/DDBJ databases">
        <title>Lake Tanganyika Metagenome-Assembled Genomes (MAGs).</title>
        <authorList>
            <person name="Tran P."/>
        </authorList>
    </citation>
    <scope>NUCLEOTIDE SEQUENCE</scope>
    <source>
        <strain evidence="3">K_DeepCast_65m_m2_066</strain>
    </source>
</reference>
<evidence type="ECO:0000313" key="4">
    <source>
        <dbReference type="Proteomes" id="UP000712673"/>
    </source>
</evidence>
<comment type="caution">
    <text evidence="3">The sequence shown here is derived from an EMBL/GenBank/DDBJ whole genome shotgun (WGS) entry which is preliminary data.</text>
</comment>
<accession>A0A937W3C6</accession>
<dbReference type="Pfam" id="PF07238">
    <property type="entry name" value="PilZ"/>
    <property type="match status" value="1"/>
</dbReference>
<evidence type="ECO:0000313" key="3">
    <source>
        <dbReference type="EMBL" id="MBM3225902.1"/>
    </source>
</evidence>
<dbReference type="EMBL" id="VGLS01000721">
    <property type="protein sequence ID" value="MBM3225902.1"/>
    <property type="molecule type" value="Genomic_DNA"/>
</dbReference>
<dbReference type="InterPro" id="IPR009875">
    <property type="entry name" value="PilZ_domain"/>
</dbReference>
<dbReference type="AlphaFoldDB" id="A0A937W3C6"/>
<evidence type="ECO:0000256" key="1">
    <source>
        <dbReference type="SAM" id="Coils"/>
    </source>
</evidence>
<feature type="domain" description="PilZ" evidence="2">
    <location>
        <begin position="60"/>
        <end position="120"/>
    </location>
</feature>
<protein>
    <recommendedName>
        <fullName evidence="2">PilZ domain-containing protein</fullName>
    </recommendedName>
</protein>
<name>A0A937W3C6_UNCTE</name>
<sequence length="121" mass="13840">MTILEAENQHLRQRLRELETELRQHKESQVRLTEENAQLKSRVQYLEMLQFKPGTDGRIHERVEAIFRVDGVNSRGEAGMGVARNVSLGGAFIQTDLHLLPGELMTITFELLGQPFKLQAE</sequence>